<dbReference type="AlphaFoldDB" id="A0A0B5BF39"/>
<dbReference type="Gene3D" id="2.170.120.30">
    <property type="match status" value="1"/>
</dbReference>
<organism evidence="1 2">
    <name type="scientific">Geobacter pickeringii</name>
    <dbReference type="NCBI Taxonomy" id="345632"/>
    <lineage>
        <taxon>Bacteria</taxon>
        <taxon>Pseudomonadati</taxon>
        <taxon>Thermodesulfobacteriota</taxon>
        <taxon>Desulfuromonadia</taxon>
        <taxon>Geobacterales</taxon>
        <taxon>Geobacteraceae</taxon>
        <taxon>Geobacter</taxon>
    </lineage>
</organism>
<dbReference type="RefSeq" id="WP_039741691.1">
    <property type="nucleotide sequence ID" value="NZ_CP009788.1"/>
</dbReference>
<name>A0A0B5BF39_9BACT</name>
<gene>
    <name evidence="1" type="ORF">GPICK_07045</name>
</gene>
<protein>
    <submittedName>
        <fullName evidence="1">Uncharacterized protein</fullName>
    </submittedName>
</protein>
<keyword evidence="2" id="KW-1185">Reference proteome</keyword>
<dbReference type="OrthoDB" id="5398422at2"/>
<reference evidence="1 2" key="1">
    <citation type="journal article" date="2015" name="Genome Announc.">
        <title>Complete Genome of Geobacter pickeringii G13T, a Metal-Reducing Isolate from Sedimentary Kaolin Deposits.</title>
        <authorList>
            <person name="Badalamenti J.P."/>
            <person name="Bond D.R."/>
        </authorList>
    </citation>
    <scope>NUCLEOTIDE SEQUENCE [LARGE SCALE GENOMIC DNA]</scope>
    <source>
        <strain evidence="1 2">G13</strain>
    </source>
</reference>
<evidence type="ECO:0000313" key="2">
    <source>
        <dbReference type="Proteomes" id="UP000057609"/>
    </source>
</evidence>
<dbReference type="KEGG" id="gpi:GPICK_07045"/>
<sequence length="131" mass="14287">MKWADLTRHAEIKLLSLVLAGTLWISVAGNRTAEMTLTVPLSARALPAGLAVARMEHDGLQVTLSGPKILLLKLRGEKIIMPLDMGGLKEGRVLFAGFDRSLPLPREVRVTRVYPASVEVLLVRSPAEKNP</sequence>
<dbReference type="EMBL" id="CP009788">
    <property type="protein sequence ID" value="AJE03150.1"/>
    <property type="molecule type" value="Genomic_DNA"/>
</dbReference>
<proteinExistence type="predicted"/>
<dbReference type="HOGENOM" id="CLU_157869_0_0_7"/>
<accession>A0A0B5BF39</accession>
<evidence type="ECO:0000313" key="1">
    <source>
        <dbReference type="EMBL" id="AJE03150.1"/>
    </source>
</evidence>
<dbReference type="STRING" id="345632.GPICK_07045"/>
<dbReference type="Proteomes" id="UP000057609">
    <property type="component" value="Chromosome"/>
</dbReference>